<dbReference type="HOGENOM" id="CLU_2145637_0_0_1"/>
<evidence type="ECO:0000256" key="1">
    <source>
        <dbReference type="SAM" id="MobiDB-lite"/>
    </source>
</evidence>
<feature type="region of interest" description="Disordered" evidence="1">
    <location>
        <begin position="1"/>
        <end position="112"/>
    </location>
</feature>
<organism evidence="3">
    <name type="scientific">Coccidioides posadasii (strain RMSCC 757 / Silveira)</name>
    <name type="common">Valley fever fungus</name>
    <dbReference type="NCBI Taxonomy" id="443226"/>
    <lineage>
        <taxon>Eukaryota</taxon>
        <taxon>Fungi</taxon>
        <taxon>Dikarya</taxon>
        <taxon>Ascomycota</taxon>
        <taxon>Pezizomycotina</taxon>
        <taxon>Eurotiomycetes</taxon>
        <taxon>Eurotiomycetidae</taxon>
        <taxon>Onygenales</taxon>
        <taxon>Onygenaceae</taxon>
        <taxon>Coccidioides</taxon>
    </lineage>
</organism>
<proteinExistence type="predicted"/>
<dbReference type="AlphaFoldDB" id="E9DGF8"/>
<protein>
    <submittedName>
        <fullName evidence="2">Uncharacterized protein</fullName>
    </submittedName>
</protein>
<reference evidence="3" key="2">
    <citation type="submission" date="2010-03" db="EMBL/GenBank/DDBJ databases">
        <title>The genome sequence of Coccidioides posadasii strain Silveira.</title>
        <authorList>
            <consortium name="The Broad Institute Genome Sequencing Center for Infectious Disease"/>
            <person name="Neafsey D."/>
            <person name="Orbach M."/>
            <person name="Henn M.R."/>
            <person name="Cole G.T."/>
            <person name="Galgiani J."/>
            <person name="Gardner M.J."/>
            <person name="Kirkland T.N."/>
            <person name="Taylor J.W."/>
            <person name="Young S.K."/>
            <person name="Zeng Q."/>
            <person name="Koehrsen M."/>
            <person name="Alvarado L."/>
            <person name="Berlin A."/>
            <person name="Borenstein D."/>
            <person name="Chapman S.B."/>
            <person name="Chen Z."/>
            <person name="Engels R."/>
            <person name="Freedman E."/>
            <person name="Gellesch M."/>
            <person name="Goldberg J."/>
            <person name="Griggs A."/>
            <person name="Gujja S."/>
            <person name="Heilman E."/>
            <person name="Heiman D."/>
            <person name="Howarth C."/>
            <person name="Jen D."/>
            <person name="Larson L."/>
            <person name="Mehta T."/>
            <person name="Neiman D."/>
            <person name="Park D."/>
            <person name="Pearson M."/>
            <person name="Richards J."/>
            <person name="Roberts A."/>
            <person name="Saif S."/>
            <person name="Shea T."/>
            <person name="Shenoy N."/>
            <person name="Sisk P."/>
            <person name="Stolte C."/>
            <person name="Sykes S."/>
            <person name="Walk T."/>
            <person name="White J."/>
            <person name="Yandava C."/>
            <person name="Haas B."/>
            <person name="Nusbaum C."/>
            <person name="Birren B."/>
        </authorList>
    </citation>
    <scope>NUCLEOTIDE SEQUENCE [LARGE SCALE GENOMIC DNA]</scope>
    <source>
        <strain evidence="3">RMSCC 757 / Silveira</strain>
    </source>
</reference>
<reference evidence="3" key="1">
    <citation type="journal article" date="2010" name="Genome Res.">
        <title>Population genomic sequencing of Coccidioides fungi reveals recent hybridization and transposon control.</title>
        <authorList>
            <person name="Neafsey D.E."/>
            <person name="Barker B.M."/>
            <person name="Sharpton T.J."/>
            <person name="Stajich J.E."/>
            <person name="Park D.J."/>
            <person name="Whiston E."/>
            <person name="Hung C.-Y."/>
            <person name="McMahan C."/>
            <person name="White J."/>
            <person name="Sykes S."/>
            <person name="Heiman D."/>
            <person name="Young S."/>
            <person name="Zeng Q."/>
            <person name="Abouelleil A."/>
            <person name="Aftuck L."/>
            <person name="Bessette D."/>
            <person name="Brown A."/>
            <person name="FitzGerald M."/>
            <person name="Lui A."/>
            <person name="Macdonald J.P."/>
            <person name="Priest M."/>
            <person name="Orbach M.J."/>
            <person name="Galgiani J.N."/>
            <person name="Kirkland T.N."/>
            <person name="Cole G.T."/>
            <person name="Birren B.W."/>
            <person name="Henn M.R."/>
            <person name="Taylor J.W."/>
            <person name="Rounsley S.D."/>
        </authorList>
    </citation>
    <scope>NUCLEOTIDE SEQUENCE [LARGE SCALE GENOMIC DNA]</scope>
    <source>
        <strain evidence="3">RMSCC 757 / Silveira</strain>
    </source>
</reference>
<keyword evidence="3" id="KW-1185">Reference proteome</keyword>
<dbReference type="EMBL" id="GL636506">
    <property type="protein sequence ID" value="EFW14319.1"/>
    <property type="molecule type" value="Genomic_DNA"/>
</dbReference>
<evidence type="ECO:0000313" key="2">
    <source>
        <dbReference type="EMBL" id="EFW14319.1"/>
    </source>
</evidence>
<name>E9DGF8_COCPS</name>
<feature type="compositionally biased region" description="Polar residues" evidence="1">
    <location>
        <begin position="101"/>
        <end position="112"/>
    </location>
</feature>
<sequence>MAGCMRVCVEVGDERDDPQPTDKHNQRPKNQASIPGTPKHASPEPAKAEGCLAGSLERYRRRTGRRHPDAPPHRCCSKGIPSAYKAPTPPPPPAVGDRIDVTSSDSSQAYEY</sequence>
<evidence type="ECO:0000313" key="3">
    <source>
        <dbReference type="Proteomes" id="UP000002497"/>
    </source>
</evidence>
<accession>E9DGF8</accession>
<dbReference type="VEuPathDB" id="FungiDB:CPSG_08907"/>
<gene>
    <name evidence="2" type="ORF">CPSG_08907</name>
</gene>
<dbReference type="Proteomes" id="UP000002497">
    <property type="component" value="Unassembled WGS sequence"/>
</dbReference>